<dbReference type="Pfam" id="PF13289">
    <property type="entry name" value="SIR2_2"/>
    <property type="match status" value="1"/>
</dbReference>
<gene>
    <name evidence="1" type="ORF">HMPREF9319_0396</name>
</gene>
<organism evidence="1 2">
    <name type="scientific">Streptococcus equinus ATCC 700338</name>
    <dbReference type="NCBI Taxonomy" id="864569"/>
    <lineage>
        <taxon>Bacteria</taxon>
        <taxon>Bacillati</taxon>
        <taxon>Bacillota</taxon>
        <taxon>Bacilli</taxon>
        <taxon>Lactobacillales</taxon>
        <taxon>Streptococcaceae</taxon>
        <taxon>Streptococcus</taxon>
    </lineage>
</organism>
<comment type="caution">
    <text evidence="1">The sequence shown here is derived from an EMBL/GenBank/DDBJ whole genome shotgun (WGS) entry which is preliminary data.</text>
</comment>
<reference evidence="1 2" key="1">
    <citation type="submission" date="2010-07" db="EMBL/GenBank/DDBJ databases">
        <authorList>
            <person name="Muzny D."/>
            <person name="Qin X."/>
            <person name="Deng J."/>
            <person name="Jiang H."/>
            <person name="Liu Y."/>
            <person name="Qu J."/>
            <person name="Song X.-Z."/>
            <person name="Zhang L."/>
            <person name="Thornton R."/>
            <person name="Coyle M."/>
            <person name="Francisco L."/>
            <person name="Jackson L."/>
            <person name="Javaid M."/>
            <person name="Korchina V."/>
            <person name="Kovar C."/>
            <person name="Mata R."/>
            <person name="Mathew T."/>
            <person name="Ngo R."/>
            <person name="Nguyen L."/>
            <person name="Nguyen N."/>
            <person name="Okwuonu G."/>
            <person name="Ongeri F."/>
            <person name="Pham C."/>
            <person name="Simmons D."/>
            <person name="Wilczek-Boney K."/>
            <person name="Hale W."/>
            <person name="Jakkamsetti A."/>
            <person name="Pham P."/>
            <person name="Ruth R."/>
            <person name="San Lucas F."/>
            <person name="Warren J."/>
            <person name="Zhang J."/>
            <person name="Zhao Z."/>
            <person name="Zhou C."/>
            <person name="Zhu D."/>
            <person name="Lee S."/>
            <person name="Bess C."/>
            <person name="Blankenburg K."/>
            <person name="Forbes L."/>
            <person name="Fu Q."/>
            <person name="Gubbala S."/>
            <person name="Hirani K."/>
            <person name="Jayaseelan J.C."/>
            <person name="Lara F."/>
            <person name="Munidasa M."/>
            <person name="Palculict T."/>
            <person name="Patil S."/>
            <person name="Pu L.-L."/>
            <person name="Saada N."/>
            <person name="Tang L."/>
            <person name="Weissenberger G."/>
            <person name="Zhu Y."/>
            <person name="Hemphill L."/>
            <person name="Shang Y."/>
            <person name="Youmans B."/>
            <person name="Ayvaz T."/>
            <person name="Ross M."/>
            <person name="Santibanez J."/>
            <person name="Aqrawi P."/>
            <person name="Gross S."/>
            <person name="Joshi V."/>
            <person name="Fowler G."/>
            <person name="Nazareth L."/>
            <person name="Reid J."/>
            <person name="Worley K."/>
            <person name="Petrosino J."/>
            <person name="Highlander S."/>
            <person name="Gibbs R."/>
        </authorList>
    </citation>
    <scope>NUCLEOTIDE SEQUENCE [LARGE SCALE GENOMIC DNA]</scope>
    <source>
        <strain evidence="1 2">ATCC 700338</strain>
    </source>
</reference>
<dbReference type="RefSeq" id="WP_003063598.1">
    <property type="nucleotide sequence ID" value="NZ_GL397128.1"/>
</dbReference>
<proteinExistence type="predicted"/>
<dbReference type="SUPFAM" id="SSF52467">
    <property type="entry name" value="DHS-like NAD/FAD-binding domain"/>
    <property type="match status" value="1"/>
</dbReference>
<dbReference type="Proteomes" id="UP000004290">
    <property type="component" value="Unassembled WGS sequence"/>
</dbReference>
<sequence>MEKQTYTDEEFNSLVTDLVQAIRKQKLVIFVGAGVSISQGYPNWNDYVTHLIKYWQSYLLNIENVSIGREKYLVFDTISKSNLNNKRKVDLVNHSLKSILGEEEFKKNRLNFEKNYFEKLVPYQPSNEILEALVNIDAIFVTSNYDLEIEKHAQRLRNSVKSINDLQEFVINNDSKLEWGDILHIHGTPHCDPNFFVSSSADYSKTYHKEKHNFEQLKKWFSTKNLTVLFVGVSLEEDEILSLLAPKNKHYALMKADKTNDPKIDKEYRNLYSTFFKNENHTSIIWYGSSFDDLPVFIKKLTDKINEETGLSPQNREWQLLLNPISTEDEVINALNNNADNGTFLNALYKKILTLNDKEIPELILHSTFKSNVVKNTVINNFDSFWNFVDQNKESLSLEEWKILKVLFSKGNQNYYINSLYNLYKYGIDYQKISIDELVNIRSAIGTTASIPFTKFIKDCDLMGYWFINQFTPKDSKDTYSKSIYLTNDVKEKLKLNLNSSQIIELINTVELSQEIIPYSIEELISEGGILEILYILLSKNHIFINEESLLEKIPEELISRKVIQKILVKLDNDISLESNLVEKLINNINFNDQTFGSELNSFVQRHSSELEKQQILPLDNYHELITGGASFIVRNNSFITVEQILNLSEQELLNILLTSQENQFNPKKPWEENTVNATIDFCIELLTNNSNKELQEKFWTFLSNNSKKLFNRYSSLFYKLAIIEELPKNIINFSISTCLENMNDNHFSHDKEKFFTYFVQQNNLNTQIINKLFSISPNNLDSSLSDNKTFDISLFINSELGKYLITLIELAIKHKKYITDIKEKIDNLSHGPYKQFMKGVFLYEYDISTEIVNYETFLGYIYYHIGMPDNIRKLFEKLVSNLLKTKINDNNALSYALLIALDYIEPREIMFQHNNFNYMVNLIFLSQEKFRYENDWLKQLILQKIKVIIFFHHLHILFKKINLTAINT</sequence>
<dbReference type="EMBL" id="AEEL01000009">
    <property type="protein sequence ID" value="EFM27952.1"/>
    <property type="molecule type" value="Genomic_DNA"/>
</dbReference>
<dbReference type="HOGENOM" id="CLU_289176_0_0_9"/>
<dbReference type="AlphaFoldDB" id="E0PC23"/>
<protein>
    <submittedName>
        <fullName evidence="1">Uncharacterized protein</fullName>
    </submittedName>
</protein>
<keyword evidence="2" id="KW-1185">Reference proteome</keyword>
<dbReference type="InterPro" id="IPR029035">
    <property type="entry name" value="DHS-like_NAD/FAD-binding_dom"/>
</dbReference>
<evidence type="ECO:0000313" key="1">
    <source>
        <dbReference type="EMBL" id="EFM27952.1"/>
    </source>
</evidence>
<evidence type="ECO:0000313" key="2">
    <source>
        <dbReference type="Proteomes" id="UP000004290"/>
    </source>
</evidence>
<accession>E0PC23</accession>
<name>E0PC23_STREI</name>